<comment type="caution">
    <text evidence="1">The sequence shown here is derived from an EMBL/GenBank/DDBJ whole genome shotgun (WGS) entry which is preliminary data.</text>
</comment>
<dbReference type="AlphaFoldDB" id="A0A2P6NTB5"/>
<dbReference type="Proteomes" id="UP000241769">
    <property type="component" value="Unassembled WGS sequence"/>
</dbReference>
<gene>
    <name evidence="1" type="ORF">PROFUN_01432</name>
</gene>
<protein>
    <submittedName>
        <fullName evidence="1">Uncharacterized protein</fullName>
    </submittedName>
</protein>
<keyword evidence="2" id="KW-1185">Reference proteome</keyword>
<organism evidence="1 2">
    <name type="scientific">Planoprotostelium fungivorum</name>
    <dbReference type="NCBI Taxonomy" id="1890364"/>
    <lineage>
        <taxon>Eukaryota</taxon>
        <taxon>Amoebozoa</taxon>
        <taxon>Evosea</taxon>
        <taxon>Variosea</taxon>
        <taxon>Cavosteliida</taxon>
        <taxon>Cavosteliaceae</taxon>
        <taxon>Planoprotostelium</taxon>
    </lineage>
</organism>
<evidence type="ECO:0000313" key="2">
    <source>
        <dbReference type="Proteomes" id="UP000241769"/>
    </source>
</evidence>
<evidence type="ECO:0000313" key="1">
    <source>
        <dbReference type="EMBL" id="PRP87170.1"/>
    </source>
</evidence>
<name>A0A2P6NTB5_9EUKA</name>
<proteinExistence type="predicted"/>
<accession>A0A2P6NTB5</accession>
<reference evidence="1 2" key="1">
    <citation type="journal article" date="2018" name="Genome Biol. Evol.">
        <title>Multiple Roots of Fruiting Body Formation in Amoebozoa.</title>
        <authorList>
            <person name="Hillmann F."/>
            <person name="Forbes G."/>
            <person name="Novohradska S."/>
            <person name="Ferling I."/>
            <person name="Riege K."/>
            <person name="Groth M."/>
            <person name="Westermann M."/>
            <person name="Marz M."/>
            <person name="Spaller T."/>
            <person name="Winckler T."/>
            <person name="Schaap P."/>
            <person name="Glockner G."/>
        </authorList>
    </citation>
    <scope>NUCLEOTIDE SEQUENCE [LARGE SCALE GENOMIC DNA]</scope>
    <source>
        <strain evidence="1 2">Jena</strain>
    </source>
</reference>
<sequence length="57" mass="6978">MQMEVLTLRESSRFKRGQKAREAMKKLKKLDLSKLETVWAKEMEINFEWDDPYHFDD</sequence>
<dbReference type="InParanoid" id="A0A2P6NTB5"/>
<dbReference type="EMBL" id="MDYQ01000022">
    <property type="protein sequence ID" value="PRP87170.1"/>
    <property type="molecule type" value="Genomic_DNA"/>
</dbReference>